<dbReference type="InterPro" id="IPR029016">
    <property type="entry name" value="GAF-like_dom_sf"/>
</dbReference>
<evidence type="ECO:0000256" key="1">
    <source>
        <dbReference type="ARBA" id="ARBA00004196"/>
    </source>
</evidence>
<sequence length="625" mass="66054">MPRKTLAAAANVAHPGPVTEGAEIPPHADLWSQLSSAKSAAQLCTAWLALFCEWVGGARCGLVLLRETGDSERFAPAAVWPSTGVDLSVLVDVAQSALSEGRGVTRPAEGAVQCAYPLTVGSASFGVVAIQLTARGDAALSQAMRLLHWGAGWLAALPDQRELAERGQRLERLALLQDLLLGMLAEQRSDDVARWVVNHLAQSLPCRTAMLGLVRPGPRGRLRLAMVSGSAGFDRTANVLARGSEAMRAALANERPLRGASDTSSNEQADPVVREYCREAGSRAALVLPLSTPSGPVGALLLDFDREIDADLVQFTMAVAAAAAPCLGAQLGARRSIGAHLLDSAASTARMMAGPRHPGLKLLGGLTLLGLALAAVLPVDDRVSAPATVEGRVQRSAVAPFDGYVIEAPMKPGDSVRRGDILARMDDRDLQLEESRSRAAAEVAERKLQEALARGEAVAVRVAEAERDEAGAAHDLAQDRLARAVITSPLDGLIVKGDLSQQIGAPVEQGKVLFEVAPTSGWRVVLHVDERDVARVTQGMTGEVVFVGLPGERFSIRVSKVSPVAQAEEGRNAFRVEADVSQRTAGVLPGMEGVGRVITGRRSLLWVALHRLIDGVRFGAWSWGL</sequence>
<dbReference type="GO" id="GO:0030313">
    <property type="term" value="C:cell envelope"/>
    <property type="evidence" value="ECO:0007669"/>
    <property type="project" value="UniProtKB-SubCell"/>
</dbReference>
<dbReference type="InterPro" id="IPR050465">
    <property type="entry name" value="UPF0194_transport"/>
</dbReference>
<dbReference type="SUPFAM" id="SSF111369">
    <property type="entry name" value="HlyD-like secretion proteins"/>
    <property type="match status" value="1"/>
</dbReference>
<keyword evidence="4" id="KW-1185">Reference proteome</keyword>
<dbReference type="Gene3D" id="2.40.30.170">
    <property type="match status" value="1"/>
</dbReference>
<dbReference type="RefSeq" id="WP_132573946.1">
    <property type="nucleotide sequence ID" value="NZ_CBCSGL010000019.1"/>
</dbReference>
<dbReference type="PANTHER" id="PTHR32347">
    <property type="entry name" value="EFFLUX SYSTEM COMPONENT YKNX-RELATED"/>
    <property type="match status" value="1"/>
</dbReference>
<dbReference type="SUPFAM" id="SSF55781">
    <property type="entry name" value="GAF domain-like"/>
    <property type="match status" value="1"/>
</dbReference>
<proteinExistence type="predicted"/>
<evidence type="ECO:0000313" key="3">
    <source>
        <dbReference type="EMBL" id="TCU92547.1"/>
    </source>
</evidence>
<reference evidence="3 4" key="1">
    <citation type="submission" date="2019-03" db="EMBL/GenBank/DDBJ databases">
        <title>Genomic Encyclopedia of Type Strains, Phase IV (KMG-IV): sequencing the most valuable type-strain genomes for metagenomic binning, comparative biology and taxonomic classification.</title>
        <authorList>
            <person name="Goeker M."/>
        </authorList>
    </citation>
    <scope>NUCLEOTIDE SEQUENCE [LARGE SCALE GENOMIC DNA]</scope>
    <source>
        <strain evidence="3 4">DSM 654</strain>
    </source>
</reference>
<name>A0A4R3UPB9_ROSSA</name>
<accession>A0A4R3UPB9</accession>
<dbReference type="PANTHER" id="PTHR32347:SF23">
    <property type="entry name" value="BLL5650 PROTEIN"/>
    <property type="match status" value="1"/>
</dbReference>
<dbReference type="Proteomes" id="UP000295110">
    <property type="component" value="Unassembled WGS sequence"/>
</dbReference>
<comment type="subcellular location">
    <subcellularLocation>
        <location evidence="1">Cell envelope</location>
    </subcellularLocation>
</comment>
<dbReference type="Gene3D" id="3.30.450.40">
    <property type="match status" value="1"/>
</dbReference>
<dbReference type="OrthoDB" id="9806939at2"/>
<dbReference type="Gene3D" id="2.40.50.100">
    <property type="match status" value="1"/>
</dbReference>
<comment type="caution">
    <text evidence="3">The sequence shown here is derived from an EMBL/GenBank/DDBJ whole genome shotgun (WGS) entry which is preliminary data.</text>
</comment>
<keyword evidence="2" id="KW-0175">Coiled coil</keyword>
<organism evidence="3 4">
    <name type="scientific">Roseateles saccharophilus</name>
    <name type="common">Pseudomonas saccharophila</name>
    <dbReference type="NCBI Taxonomy" id="304"/>
    <lineage>
        <taxon>Bacteria</taxon>
        <taxon>Pseudomonadati</taxon>
        <taxon>Pseudomonadota</taxon>
        <taxon>Betaproteobacteria</taxon>
        <taxon>Burkholderiales</taxon>
        <taxon>Sphaerotilaceae</taxon>
        <taxon>Roseateles</taxon>
    </lineage>
</organism>
<gene>
    <name evidence="3" type="ORF">EV671_102261</name>
</gene>
<protein>
    <submittedName>
        <fullName evidence="3">RND family efflux transporter MFP subunit</fullName>
    </submittedName>
</protein>
<evidence type="ECO:0000256" key="2">
    <source>
        <dbReference type="ARBA" id="ARBA00023054"/>
    </source>
</evidence>
<dbReference type="AlphaFoldDB" id="A0A4R3UPB9"/>
<evidence type="ECO:0000313" key="4">
    <source>
        <dbReference type="Proteomes" id="UP000295110"/>
    </source>
</evidence>
<dbReference type="EMBL" id="SMBU01000022">
    <property type="protein sequence ID" value="TCU92547.1"/>
    <property type="molecule type" value="Genomic_DNA"/>
</dbReference>